<gene>
    <name evidence="1" type="ORF">NC653_005588</name>
</gene>
<evidence type="ECO:0000313" key="2">
    <source>
        <dbReference type="Proteomes" id="UP001164929"/>
    </source>
</evidence>
<accession>A0AAD6WD93</accession>
<comment type="caution">
    <text evidence="1">The sequence shown here is derived from an EMBL/GenBank/DDBJ whole genome shotgun (WGS) entry which is preliminary data.</text>
</comment>
<keyword evidence="2" id="KW-1185">Reference proteome</keyword>
<sequence>MVKDVQRDDSENTKRDRWGKRGWINDFSVPFAIIEARNRLRGEKKAERISLRETVDIQAKFEGEEEKENVGRLSKWEAFESGIFTN</sequence>
<organism evidence="1 2">
    <name type="scientific">Populus alba x Populus x berolinensis</name>
    <dbReference type="NCBI Taxonomy" id="444605"/>
    <lineage>
        <taxon>Eukaryota</taxon>
        <taxon>Viridiplantae</taxon>
        <taxon>Streptophyta</taxon>
        <taxon>Embryophyta</taxon>
        <taxon>Tracheophyta</taxon>
        <taxon>Spermatophyta</taxon>
        <taxon>Magnoliopsida</taxon>
        <taxon>eudicotyledons</taxon>
        <taxon>Gunneridae</taxon>
        <taxon>Pentapetalae</taxon>
        <taxon>rosids</taxon>
        <taxon>fabids</taxon>
        <taxon>Malpighiales</taxon>
        <taxon>Salicaceae</taxon>
        <taxon>Saliceae</taxon>
        <taxon>Populus</taxon>
    </lineage>
</organism>
<proteinExistence type="predicted"/>
<dbReference type="EMBL" id="JAQIZT010000002">
    <property type="protein sequence ID" value="KAJ7006279.1"/>
    <property type="molecule type" value="Genomic_DNA"/>
</dbReference>
<evidence type="ECO:0000313" key="1">
    <source>
        <dbReference type="EMBL" id="KAJ7006279.1"/>
    </source>
</evidence>
<dbReference type="Proteomes" id="UP001164929">
    <property type="component" value="Chromosome 2"/>
</dbReference>
<name>A0AAD6WD93_9ROSI</name>
<protein>
    <submittedName>
        <fullName evidence="1">Uncharacterized protein</fullName>
    </submittedName>
</protein>
<reference evidence="1" key="1">
    <citation type="journal article" date="2023" name="Mol. Ecol. Resour.">
        <title>Chromosome-level genome assembly of a triploid poplar Populus alba 'Berolinensis'.</title>
        <authorList>
            <person name="Chen S."/>
            <person name="Yu Y."/>
            <person name="Wang X."/>
            <person name="Wang S."/>
            <person name="Zhang T."/>
            <person name="Zhou Y."/>
            <person name="He R."/>
            <person name="Meng N."/>
            <person name="Wang Y."/>
            <person name="Liu W."/>
            <person name="Liu Z."/>
            <person name="Liu J."/>
            <person name="Guo Q."/>
            <person name="Huang H."/>
            <person name="Sederoff R.R."/>
            <person name="Wang G."/>
            <person name="Qu G."/>
            <person name="Chen S."/>
        </authorList>
    </citation>
    <scope>NUCLEOTIDE SEQUENCE</scope>
    <source>
        <strain evidence="1">SC-2020</strain>
    </source>
</reference>
<dbReference type="AlphaFoldDB" id="A0AAD6WD93"/>